<proteinExistence type="predicted"/>
<name>A0AAV4U0J9_9ARAC</name>
<reference evidence="1 2" key="1">
    <citation type="submission" date="2021-06" db="EMBL/GenBank/DDBJ databases">
        <title>Caerostris darwini draft genome.</title>
        <authorList>
            <person name="Kono N."/>
            <person name="Arakawa K."/>
        </authorList>
    </citation>
    <scope>NUCLEOTIDE SEQUENCE [LARGE SCALE GENOMIC DNA]</scope>
</reference>
<accession>A0AAV4U0J9</accession>
<sequence>MLLTPGNHSLSAIARDTAGKIIARRSDGKQDKNHNQEYRPRNEKRLLLSTRSMPALLLGMFAFPDMGPFFRIWIRESGKRGAVQVTFFVHNRVLSFPRNYFQGKYGADLTLPPPPVDDRKSCDNRLLLRNEGGGGSTATSKDFGVCCNFSRADLTLPTPPVDDRKSCDNRLLLRDEDGGREGSTAISKDLGADLTLPPPLVDDRKSCDNRLLLRNPVVGGGGGQLELQRTLSGVLPLLKCIIVGADLTLPPPLVDDRKSCDNRLLLRNPGGGSIGTSKDFSGGVATSQVHNRGLETYLSFHPNPFAFGSLVGTAEGIIVNVCLAYICVLNRLLQPYFTVNCRVENGLESPLAKLHIP</sequence>
<keyword evidence="2" id="KW-1185">Reference proteome</keyword>
<protein>
    <submittedName>
        <fullName evidence="1">Uncharacterized protein</fullName>
    </submittedName>
</protein>
<dbReference type="EMBL" id="BPLQ01010512">
    <property type="protein sequence ID" value="GIY51264.1"/>
    <property type="molecule type" value="Genomic_DNA"/>
</dbReference>
<evidence type="ECO:0000313" key="2">
    <source>
        <dbReference type="Proteomes" id="UP001054837"/>
    </source>
</evidence>
<dbReference type="AlphaFoldDB" id="A0AAV4U0J9"/>
<dbReference type="Proteomes" id="UP001054837">
    <property type="component" value="Unassembled WGS sequence"/>
</dbReference>
<organism evidence="1 2">
    <name type="scientific">Caerostris darwini</name>
    <dbReference type="NCBI Taxonomy" id="1538125"/>
    <lineage>
        <taxon>Eukaryota</taxon>
        <taxon>Metazoa</taxon>
        <taxon>Ecdysozoa</taxon>
        <taxon>Arthropoda</taxon>
        <taxon>Chelicerata</taxon>
        <taxon>Arachnida</taxon>
        <taxon>Araneae</taxon>
        <taxon>Araneomorphae</taxon>
        <taxon>Entelegynae</taxon>
        <taxon>Araneoidea</taxon>
        <taxon>Araneidae</taxon>
        <taxon>Caerostris</taxon>
    </lineage>
</organism>
<gene>
    <name evidence="1" type="ORF">CDAR_445961</name>
</gene>
<evidence type="ECO:0000313" key="1">
    <source>
        <dbReference type="EMBL" id="GIY51264.1"/>
    </source>
</evidence>
<comment type="caution">
    <text evidence="1">The sequence shown here is derived from an EMBL/GenBank/DDBJ whole genome shotgun (WGS) entry which is preliminary data.</text>
</comment>